<organism evidence="3 4">
    <name type="scientific">Microbacterium ulmi</name>
    <dbReference type="NCBI Taxonomy" id="179095"/>
    <lineage>
        <taxon>Bacteria</taxon>
        <taxon>Bacillati</taxon>
        <taxon>Actinomycetota</taxon>
        <taxon>Actinomycetes</taxon>
        <taxon>Micrococcales</taxon>
        <taxon>Microbacteriaceae</taxon>
        <taxon>Microbacterium</taxon>
    </lineage>
</organism>
<accession>A0A7Y2LZE1</accession>
<evidence type="ECO:0000256" key="1">
    <source>
        <dbReference type="SAM" id="MobiDB-lite"/>
    </source>
</evidence>
<dbReference type="AlphaFoldDB" id="A0A7Y2LZE1"/>
<proteinExistence type="predicted"/>
<keyword evidence="2" id="KW-1133">Transmembrane helix</keyword>
<dbReference type="EMBL" id="JABEMB010000001">
    <property type="protein sequence ID" value="NNH02313.1"/>
    <property type="molecule type" value="Genomic_DNA"/>
</dbReference>
<name>A0A7Y2LZE1_9MICO</name>
<comment type="caution">
    <text evidence="3">The sequence shown here is derived from an EMBL/GenBank/DDBJ whole genome shotgun (WGS) entry which is preliminary data.</text>
</comment>
<evidence type="ECO:0000256" key="2">
    <source>
        <dbReference type="SAM" id="Phobius"/>
    </source>
</evidence>
<keyword evidence="4" id="KW-1185">Reference proteome</keyword>
<keyword evidence="2" id="KW-0472">Membrane</keyword>
<evidence type="ECO:0000313" key="3">
    <source>
        <dbReference type="EMBL" id="NNH02313.1"/>
    </source>
</evidence>
<sequence length="186" mass="20161">MTRGGAVAKTTAPSSRARRTPRERRSVDVRAWLGGIRLSGFMVIMLGLVVLAAFVLVPTIGTYVSQRQEIAALEHAVEVSSAEVAALEAQRERWQDPAYITTQARERLYYVRPGEVPYLVVDDLPASEVPQEQAPVSDEVERTRTDWMSQLVRSVAAAGLAQTIKAPSIGVPDPAPTESATPPPEG</sequence>
<feature type="region of interest" description="Disordered" evidence="1">
    <location>
        <begin position="165"/>
        <end position="186"/>
    </location>
</feature>
<feature type="transmembrane region" description="Helical" evidence="2">
    <location>
        <begin position="36"/>
        <end position="57"/>
    </location>
</feature>
<dbReference type="Pfam" id="PF04977">
    <property type="entry name" value="DivIC"/>
    <property type="match status" value="1"/>
</dbReference>
<feature type="region of interest" description="Disordered" evidence="1">
    <location>
        <begin position="1"/>
        <end position="22"/>
    </location>
</feature>
<gene>
    <name evidence="3" type="ORF">HLA99_00275</name>
</gene>
<keyword evidence="2" id="KW-0812">Transmembrane</keyword>
<dbReference type="InterPro" id="IPR007060">
    <property type="entry name" value="FtsL/DivIC"/>
</dbReference>
<reference evidence="3 4" key="1">
    <citation type="submission" date="2020-05" db="EMBL/GenBank/DDBJ databases">
        <title>MicrobeNet Type strains.</title>
        <authorList>
            <person name="Nicholson A.C."/>
        </authorList>
    </citation>
    <scope>NUCLEOTIDE SEQUENCE [LARGE SCALE GENOMIC DNA]</scope>
    <source>
        <strain evidence="3 4">JCM 14282</strain>
    </source>
</reference>
<dbReference type="Proteomes" id="UP000543598">
    <property type="component" value="Unassembled WGS sequence"/>
</dbReference>
<evidence type="ECO:0000313" key="4">
    <source>
        <dbReference type="Proteomes" id="UP000543598"/>
    </source>
</evidence>
<protein>
    <submittedName>
        <fullName evidence="3">Septum formation initiator family protein</fullName>
    </submittedName>
</protein>